<evidence type="ECO:0000256" key="2">
    <source>
        <dbReference type="ARBA" id="ARBA00022857"/>
    </source>
</evidence>
<dbReference type="Proteomes" id="UP001329430">
    <property type="component" value="Chromosome 1"/>
</dbReference>
<dbReference type="AlphaFoldDB" id="A0AAN7VUJ3"/>
<evidence type="ECO:0000256" key="5">
    <source>
        <dbReference type="PIRSR" id="PIRSR000097-2"/>
    </source>
</evidence>
<dbReference type="PROSITE" id="PS00798">
    <property type="entry name" value="ALDOKETO_REDUCTASE_1"/>
    <property type="match status" value="1"/>
</dbReference>
<comment type="similarity">
    <text evidence="1">Belongs to the aldo/keto reductase family.</text>
</comment>
<feature type="binding site" evidence="5">
    <location>
        <position position="112"/>
    </location>
    <ligand>
        <name>substrate</name>
    </ligand>
</feature>
<evidence type="ECO:0000256" key="3">
    <source>
        <dbReference type="ARBA" id="ARBA00023002"/>
    </source>
</evidence>
<evidence type="ECO:0000259" key="7">
    <source>
        <dbReference type="Pfam" id="PF00248"/>
    </source>
</evidence>
<feature type="site" description="Lowers pKa of active site Tyr" evidence="6">
    <location>
        <position position="79"/>
    </location>
</feature>
<evidence type="ECO:0000313" key="8">
    <source>
        <dbReference type="EMBL" id="KAK5650296.1"/>
    </source>
</evidence>
<dbReference type="PROSITE" id="PS00062">
    <property type="entry name" value="ALDOKETO_REDUCTASE_2"/>
    <property type="match status" value="1"/>
</dbReference>
<dbReference type="InterPro" id="IPR018170">
    <property type="entry name" value="Aldo/ket_reductase_CS"/>
</dbReference>
<proteinExistence type="inferred from homology"/>
<evidence type="ECO:0000313" key="9">
    <source>
        <dbReference type="Proteomes" id="UP001329430"/>
    </source>
</evidence>
<keyword evidence="2" id="KW-0521">NADP</keyword>
<feature type="domain" description="NADP-dependent oxidoreductase" evidence="7">
    <location>
        <begin position="18"/>
        <end position="290"/>
    </location>
</feature>
<keyword evidence="3" id="KW-0560">Oxidoreductase</keyword>
<dbReference type="PRINTS" id="PR00069">
    <property type="entry name" value="ALDKETRDTASE"/>
</dbReference>
<protein>
    <recommendedName>
        <fullName evidence="7">NADP-dependent oxidoreductase domain-containing protein</fullName>
    </recommendedName>
</protein>
<dbReference type="Pfam" id="PF00248">
    <property type="entry name" value="Aldo_ket_red"/>
    <property type="match status" value="1"/>
</dbReference>
<evidence type="ECO:0000256" key="6">
    <source>
        <dbReference type="PIRSR" id="PIRSR000097-3"/>
    </source>
</evidence>
<dbReference type="SUPFAM" id="SSF51430">
    <property type="entry name" value="NAD(P)-linked oxidoreductase"/>
    <property type="match status" value="1"/>
</dbReference>
<dbReference type="InterPro" id="IPR020471">
    <property type="entry name" value="AKR"/>
</dbReference>
<dbReference type="PIRSF" id="PIRSF000097">
    <property type="entry name" value="AKR"/>
    <property type="match status" value="1"/>
</dbReference>
<dbReference type="PANTHER" id="PTHR11732">
    <property type="entry name" value="ALDO/KETO REDUCTASE"/>
    <property type="match status" value="1"/>
</dbReference>
<reference evidence="8 9" key="1">
    <citation type="journal article" date="2024" name="Insects">
        <title>An Improved Chromosome-Level Genome Assembly of the Firefly Pyrocoelia pectoralis.</title>
        <authorList>
            <person name="Fu X."/>
            <person name="Meyer-Rochow V.B."/>
            <person name="Ballantyne L."/>
            <person name="Zhu X."/>
        </authorList>
    </citation>
    <scope>NUCLEOTIDE SEQUENCE [LARGE SCALE GENOMIC DNA]</scope>
    <source>
        <strain evidence="8">XCY_ONT2</strain>
    </source>
</reference>
<organism evidence="8 9">
    <name type="scientific">Pyrocoelia pectoralis</name>
    <dbReference type="NCBI Taxonomy" id="417401"/>
    <lineage>
        <taxon>Eukaryota</taxon>
        <taxon>Metazoa</taxon>
        <taxon>Ecdysozoa</taxon>
        <taxon>Arthropoda</taxon>
        <taxon>Hexapoda</taxon>
        <taxon>Insecta</taxon>
        <taxon>Pterygota</taxon>
        <taxon>Neoptera</taxon>
        <taxon>Endopterygota</taxon>
        <taxon>Coleoptera</taxon>
        <taxon>Polyphaga</taxon>
        <taxon>Elateriformia</taxon>
        <taxon>Elateroidea</taxon>
        <taxon>Lampyridae</taxon>
        <taxon>Lampyrinae</taxon>
        <taxon>Pyrocoelia</taxon>
    </lineage>
</organism>
<feature type="active site" description="Proton donor" evidence="4">
    <location>
        <position position="50"/>
    </location>
</feature>
<evidence type="ECO:0000256" key="1">
    <source>
        <dbReference type="ARBA" id="ARBA00007905"/>
    </source>
</evidence>
<dbReference type="InterPro" id="IPR036812">
    <property type="entry name" value="NAD(P)_OxRdtase_dom_sf"/>
</dbReference>
<evidence type="ECO:0000256" key="4">
    <source>
        <dbReference type="PIRSR" id="PIRSR000097-1"/>
    </source>
</evidence>
<dbReference type="InterPro" id="IPR023210">
    <property type="entry name" value="NADP_OxRdtase_dom"/>
</dbReference>
<comment type="caution">
    <text evidence="8">The sequence shown here is derived from an EMBL/GenBank/DDBJ whole genome shotgun (WGS) entry which is preliminary data.</text>
</comment>
<dbReference type="GO" id="GO:0016491">
    <property type="term" value="F:oxidoreductase activity"/>
    <property type="evidence" value="ECO:0007669"/>
    <property type="project" value="UniProtKB-KW"/>
</dbReference>
<dbReference type="FunFam" id="3.20.20.100:FF:000006">
    <property type="entry name" value="Aldo-keto reductase family 1 member A1"/>
    <property type="match status" value="1"/>
</dbReference>
<gene>
    <name evidence="8" type="ORF">RI129_001325</name>
</gene>
<dbReference type="Gene3D" id="3.20.20.100">
    <property type="entry name" value="NADP-dependent oxidoreductase domain"/>
    <property type="match status" value="1"/>
</dbReference>
<dbReference type="PROSITE" id="PS00063">
    <property type="entry name" value="ALDOKETO_REDUCTASE_3"/>
    <property type="match status" value="1"/>
</dbReference>
<dbReference type="EMBL" id="JAVRBK010000001">
    <property type="protein sequence ID" value="KAK5650296.1"/>
    <property type="molecule type" value="Genomic_DNA"/>
</dbReference>
<sequence length="316" mass="36102">MAQQTIKLNNGFQVPVFGLGTWKSSTGEVTKAVEHAIDIGYRHIDCAFVYQNEKEIGAALAKKFDEGKIKREDIFITSKLWNTFHSPHLVEGALKKSLENLRLDYLDLYLIHWPFGYKEGGDLFPVDTDGNLQFSDVNFVDTWKSMEKLVEQGLVKSIGVSNFNKRQIEAILNVATIRPAINQIECHPYLNQKRLIDFCKSKDIAIIAFSPLGSSDRPWGKPDEPVLLQDPKLKKVADKYGKTTAQVLLRYQLQRGLATIPKSVTKSRIEENFNIFDFELSADDMSYIDTFDCNERFCPLTNSFGHPEHPFIRDEY</sequence>
<name>A0AAN7VUJ3_9COLE</name>
<accession>A0AAN7VUJ3</accession>
<keyword evidence="9" id="KW-1185">Reference proteome</keyword>